<dbReference type="PROSITE" id="PS00171">
    <property type="entry name" value="TIM_1"/>
    <property type="match status" value="1"/>
</dbReference>
<dbReference type="InterPro" id="IPR020861">
    <property type="entry name" value="Triosephosphate_isomerase_AS"/>
</dbReference>
<dbReference type="Pfam" id="PF00121">
    <property type="entry name" value="TIM"/>
    <property type="match status" value="1"/>
</dbReference>
<feature type="binding site" evidence="8">
    <location>
        <begin position="9"/>
        <end position="11"/>
    </location>
    <ligand>
        <name>substrate</name>
    </ligand>
</feature>
<dbReference type="InterPro" id="IPR000652">
    <property type="entry name" value="Triosephosphate_isomerase"/>
</dbReference>
<gene>
    <name evidence="8" type="primary">tpiA</name>
    <name evidence="10" type="ordered locus">M301_2165</name>
</gene>
<evidence type="ECO:0000256" key="1">
    <source>
        <dbReference type="ARBA" id="ARBA00004680"/>
    </source>
</evidence>
<dbReference type="InterPro" id="IPR013785">
    <property type="entry name" value="Aldolase_TIM"/>
</dbReference>
<dbReference type="SUPFAM" id="SSF51351">
    <property type="entry name" value="Triosephosphate isomerase (TIM)"/>
    <property type="match status" value="1"/>
</dbReference>
<dbReference type="Gene3D" id="3.20.20.70">
    <property type="entry name" value="Aldolase class I"/>
    <property type="match status" value="1"/>
</dbReference>
<comment type="pathway">
    <text evidence="2">Carbohydrate metabolism; erythritol degradation.</text>
</comment>
<dbReference type="eggNOG" id="COG0149">
    <property type="taxonomic scope" value="Bacteria"/>
</dbReference>
<feature type="binding site" evidence="8">
    <location>
        <begin position="238"/>
        <end position="239"/>
    </location>
    <ligand>
        <name>substrate</name>
    </ligand>
</feature>
<dbReference type="Proteomes" id="UP000000383">
    <property type="component" value="Chromosome"/>
</dbReference>
<dbReference type="OrthoDB" id="9809429at2"/>
<comment type="subunit">
    <text evidence="8 9">Homodimer.</text>
</comment>
<dbReference type="HOGENOM" id="CLU_024251_2_1_4"/>
<name>D7DL62_METV0</name>
<dbReference type="KEGG" id="meh:M301_2165"/>
<dbReference type="PANTHER" id="PTHR21139">
    <property type="entry name" value="TRIOSEPHOSPHATE ISOMERASE"/>
    <property type="match status" value="1"/>
</dbReference>
<dbReference type="UniPathway" id="UPA00109">
    <property type="reaction ID" value="UER00189"/>
</dbReference>
<evidence type="ECO:0000256" key="3">
    <source>
        <dbReference type="ARBA" id="ARBA00007422"/>
    </source>
</evidence>
<proteinExistence type="inferred from homology"/>
<keyword evidence="5 8" id="KW-0963">Cytoplasm</keyword>
<dbReference type="InterPro" id="IPR022896">
    <property type="entry name" value="TrioseP_Isoase_bac/euk"/>
</dbReference>
<dbReference type="AlphaFoldDB" id="D7DL62"/>
<dbReference type="GO" id="GO:0005829">
    <property type="term" value="C:cytosol"/>
    <property type="evidence" value="ECO:0007669"/>
    <property type="project" value="TreeGrafter"/>
</dbReference>
<dbReference type="HAMAP" id="MF_00147_B">
    <property type="entry name" value="TIM_B"/>
    <property type="match status" value="1"/>
</dbReference>
<dbReference type="GO" id="GO:0046166">
    <property type="term" value="P:glyceraldehyde-3-phosphate biosynthetic process"/>
    <property type="evidence" value="ECO:0007669"/>
    <property type="project" value="TreeGrafter"/>
</dbReference>
<dbReference type="GO" id="GO:0006096">
    <property type="term" value="P:glycolytic process"/>
    <property type="evidence" value="ECO:0007669"/>
    <property type="project" value="UniProtKB-UniRule"/>
</dbReference>
<dbReference type="FunFam" id="3.20.20.70:FF:000016">
    <property type="entry name" value="Triosephosphate isomerase"/>
    <property type="match status" value="1"/>
</dbReference>
<evidence type="ECO:0000256" key="5">
    <source>
        <dbReference type="ARBA" id="ARBA00022490"/>
    </source>
</evidence>
<comment type="subcellular location">
    <subcellularLocation>
        <location evidence="8 9">Cytoplasm</location>
    </subcellularLocation>
</comment>
<reference evidence="10 11" key="2">
    <citation type="journal article" date="2011" name="J. Bacteriol.">
        <title>Genomes of three methylotrophs from a single niche uncover genetic and metabolic divergence of Methylophilaceae.</title>
        <authorList>
            <person name="Lapidus A."/>
            <person name="Clum A."/>
            <person name="Labutti K."/>
            <person name="Kaluzhnaya M.G."/>
            <person name="Lim S."/>
            <person name="Beck D.A."/>
            <person name="Glavina Del Rio T."/>
            <person name="Nolan M."/>
            <person name="Mavromatis K."/>
            <person name="Huntemann M."/>
            <person name="Lucas S."/>
            <person name="Lidstrom M.E."/>
            <person name="Ivanova N."/>
            <person name="Chistoserdova L."/>
        </authorList>
    </citation>
    <scope>NUCLEOTIDE SEQUENCE [LARGE SCALE GENOMIC DNA]</scope>
    <source>
        <strain evidence="10 11">301</strain>
    </source>
</reference>
<accession>D7DL62</accession>
<feature type="binding site" evidence="8">
    <location>
        <position position="217"/>
    </location>
    <ligand>
        <name>substrate</name>
    </ligand>
</feature>
<dbReference type="EC" id="5.3.1.1" evidence="8 9"/>
<feature type="active site" description="Electrophile" evidence="8">
    <location>
        <position position="95"/>
    </location>
</feature>
<dbReference type="PROSITE" id="PS51440">
    <property type="entry name" value="TIM_2"/>
    <property type="match status" value="1"/>
</dbReference>
<evidence type="ECO:0000256" key="9">
    <source>
        <dbReference type="RuleBase" id="RU363013"/>
    </source>
</evidence>
<reference evidence="11" key="1">
    <citation type="submission" date="2010-05" db="EMBL/GenBank/DDBJ databases">
        <title>Complete sequence of Methylotenera sp. 301.</title>
        <authorList>
            <person name="Lucas S."/>
            <person name="Copeland A."/>
            <person name="Lapidus A."/>
            <person name="Cheng J.-F."/>
            <person name="Bruce D."/>
            <person name="Goodwin L."/>
            <person name="Pitluck S."/>
            <person name="Clum A."/>
            <person name="Land M."/>
            <person name="Hauser L."/>
            <person name="Kyrpides N."/>
            <person name="Ivanova N."/>
            <person name="Chistoservova L."/>
            <person name="Kalyuzhnaya M."/>
            <person name="Woyke T."/>
        </authorList>
    </citation>
    <scope>NUCLEOTIDE SEQUENCE [LARGE SCALE GENOMIC DNA]</scope>
    <source>
        <strain evidence="11">301</strain>
    </source>
</reference>
<comment type="pathway">
    <text evidence="1 8 9">Carbohydrate degradation; glycolysis; D-glyceraldehyde 3-phosphate from glycerone phosphate: step 1/1.</text>
</comment>
<comment type="similarity">
    <text evidence="3 8 9">Belongs to the triosephosphate isomerase family.</text>
</comment>
<evidence type="ECO:0000256" key="4">
    <source>
        <dbReference type="ARBA" id="ARBA00022432"/>
    </source>
</evidence>
<evidence type="ECO:0000313" key="10">
    <source>
        <dbReference type="EMBL" id="ADI30533.1"/>
    </source>
</evidence>
<keyword evidence="4 8" id="KW-0312">Gluconeogenesis</keyword>
<keyword evidence="7 8" id="KW-0413">Isomerase</keyword>
<keyword evidence="11" id="KW-1185">Reference proteome</keyword>
<evidence type="ECO:0000256" key="6">
    <source>
        <dbReference type="ARBA" id="ARBA00023152"/>
    </source>
</evidence>
<evidence type="ECO:0000256" key="2">
    <source>
        <dbReference type="ARBA" id="ARBA00004939"/>
    </source>
</evidence>
<dbReference type="GO" id="GO:0004807">
    <property type="term" value="F:triose-phosphate isomerase activity"/>
    <property type="evidence" value="ECO:0007669"/>
    <property type="project" value="UniProtKB-UniRule"/>
</dbReference>
<feature type="binding site" evidence="8">
    <location>
        <position position="178"/>
    </location>
    <ligand>
        <name>substrate</name>
    </ligand>
</feature>
<dbReference type="GO" id="GO:0019563">
    <property type="term" value="P:glycerol catabolic process"/>
    <property type="evidence" value="ECO:0007669"/>
    <property type="project" value="TreeGrafter"/>
</dbReference>
<organism evidence="10 11">
    <name type="scientific">Methylotenera versatilis (strain 301)</name>
    <dbReference type="NCBI Taxonomy" id="666681"/>
    <lineage>
        <taxon>Bacteria</taxon>
        <taxon>Pseudomonadati</taxon>
        <taxon>Pseudomonadota</taxon>
        <taxon>Betaproteobacteria</taxon>
        <taxon>Nitrosomonadales</taxon>
        <taxon>Methylophilaceae</taxon>
        <taxon>Methylotenera</taxon>
    </lineage>
</organism>
<keyword evidence="6 8" id="KW-0324">Glycolysis</keyword>
<dbReference type="NCBIfam" id="TIGR00419">
    <property type="entry name" value="tim"/>
    <property type="match status" value="1"/>
</dbReference>
<sequence length="255" mass="27637">MRRNLVVGNWKMHGDIHSNETLLNTLITGLSDYKSADYVVCVPNPYLHQTRSLLENTGIAWGGQNVNQFEEGAFTGAVSPHMLTDLGCTYVLLGHSERRVLFHETNLSAAARFDASIKANLTPILCVGETLAEHDAGLTEVIVASQMDAVMATLNDENFAKAMELNMVFAYEPVWAVGTGKTATPEQAQEVHQFIRQRIARRNAEAASKVRIIYGGSVKAQNAAKLFSMPDVDGGLVGGASLNAEEFIAICKAAN</sequence>
<dbReference type="InterPro" id="IPR035990">
    <property type="entry name" value="TIM_sf"/>
</dbReference>
<protein>
    <recommendedName>
        <fullName evidence="8 9">Triosephosphate isomerase</fullName>
        <shortName evidence="8">TIM</shortName>
        <shortName evidence="8">TPI</shortName>
        <ecNumber evidence="8 9">5.3.1.1</ecNumber>
    </recommendedName>
    <alternativeName>
        <fullName evidence="8">Triose-phosphate isomerase</fullName>
    </alternativeName>
</protein>
<dbReference type="CDD" id="cd00311">
    <property type="entry name" value="TIM"/>
    <property type="match status" value="1"/>
</dbReference>
<feature type="active site" description="Proton acceptor" evidence="8">
    <location>
        <position position="172"/>
    </location>
</feature>
<evidence type="ECO:0000313" key="11">
    <source>
        <dbReference type="Proteomes" id="UP000000383"/>
    </source>
</evidence>
<dbReference type="PANTHER" id="PTHR21139:SF42">
    <property type="entry name" value="TRIOSEPHOSPHATE ISOMERASE"/>
    <property type="match status" value="1"/>
</dbReference>
<dbReference type="RefSeq" id="WP_013148841.1">
    <property type="nucleotide sequence ID" value="NC_014207.1"/>
</dbReference>
<dbReference type="EMBL" id="CP002056">
    <property type="protein sequence ID" value="ADI30533.1"/>
    <property type="molecule type" value="Genomic_DNA"/>
</dbReference>
<comment type="function">
    <text evidence="8">Involved in the gluconeogenesis. Catalyzes stereospecifically the conversion of dihydroxyacetone phosphate (DHAP) to D-glyceraldehyde-3-phosphate (G3P).</text>
</comment>
<comment type="pathway">
    <text evidence="8 9">Carbohydrate biosynthesis; gluconeogenesis.</text>
</comment>
<dbReference type="GO" id="GO:0006094">
    <property type="term" value="P:gluconeogenesis"/>
    <property type="evidence" value="ECO:0007669"/>
    <property type="project" value="UniProtKB-UniRule"/>
</dbReference>
<comment type="catalytic activity">
    <reaction evidence="8 9">
        <text>D-glyceraldehyde 3-phosphate = dihydroxyacetone phosphate</text>
        <dbReference type="Rhea" id="RHEA:18585"/>
        <dbReference type="ChEBI" id="CHEBI:57642"/>
        <dbReference type="ChEBI" id="CHEBI:59776"/>
        <dbReference type="EC" id="5.3.1.1"/>
    </reaction>
</comment>
<dbReference type="UniPathway" id="UPA00138"/>
<dbReference type="STRING" id="666681.M301_2165"/>
<evidence type="ECO:0000256" key="8">
    <source>
        <dbReference type="HAMAP-Rule" id="MF_00147"/>
    </source>
</evidence>
<evidence type="ECO:0000256" key="7">
    <source>
        <dbReference type="ARBA" id="ARBA00023235"/>
    </source>
</evidence>